<name>A0ACD4VTT1_9CAUL</name>
<reference evidence="1" key="1">
    <citation type="submission" date="2023-03" db="EMBL/GenBank/DDBJ databases">
        <title>Genome sequence of Brevundimonas nasdae SJTX8.</title>
        <authorList>
            <person name="Liang R."/>
        </authorList>
    </citation>
    <scope>NUCLEOTIDE SEQUENCE</scope>
    <source>
        <strain evidence="1">X8</strain>
    </source>
</reference>
<sequence>MRRVFTALAALSIAASVLPVAAEAQTSQRQRERSGQQQQASGEDAAPSRAPRIAPLRRRANAGPCPYVKILYDAARYIELEGGRAAVANVGYTGEIEGISSDCEYREADPIRVDMDVLFNLGRGPQAAGEQRTYRYWIAVTERNNAILSKEYFDLPVNFEGQRTASVTEKRTIVIPRAGIETSGSNFEILVGFDVTPEMAEFNRSGSRFRVNAGTTPAAPAPASAPSQ</sequence>
<accession>A0ACD4VTT1</accession>
<keyword evidence="2" id="KW-1185">Reference proteome</keyword>
<organism evidence="1 2">
    <name type="scientific">Brevundimonas nasdae</name>
    <dbReference type="NCBI Taxonomy" id="172043"/>
    <lineage>
        <taxon>Bacteria</taxon>
        <taxon>Pseudomonadati</taxon>
        <taxon>Pseudomonadota</taxon>
        <taxon>Alphaproteobacteria</taxon>
        <taxon>Caulobacterales</taxon>
        <taxon>Caulobacteraceae</taxon>
        <taxon>Brevundimonas</taxon>
    </lineage>
</organism>
<proteinExistence type="predicted"/>
<gene>
    <name evidence="1" type="ORF">PZA08_07355</name>
</gene>
<dbReference type="Proteomes" id="UP001302493">
    <property type="component" value="Chromosome"/>
</dbReference>
<dbReference type="EMBL" id="CP119180">
    <property type="protein sequence ID" value="WOB79980.1"/>
    <property type="molecule type" value="Genomic_DNA"/>
</dbReference>
<evidence type="ECO:0000313" key="1">
    <source>
        <dbReference type="EMBL" id="WOB79980.1"/>
    </source>
</evidence>
<evidence type="ECO:0000313" key="2">
    <source>
        <dbReference type="Proteomes" id="UP001302493"/>
    </source>
</evidence>
<protein>
    <submittedName>
        <fullName evidence="1">Tat pathway signal sequence domain protein</fullName>
    </submittedName>
</protein>